<dbReference type="Gene3D" id="3.60.15.10">
    <property type="entry name" value="Ribonuclease Z/Hydroxyacylglutathione hydrolase-like"/>
    <property type="match status" value="1"/>
</dbReference>
<keyword evidence="2" id="KW-1185">Reference proteome</keyword>
<dbReference type="KEGG" id="mten:GWK48_09270"/>
<dbReference type="PANTHER" id="PTHR42967">
    <property type="entry name" value="METAL DEPENDENT HYDROLASE"/>
    <property type="match status" value="1"/>
</dbReference>
<evidence type="ECO:0000313" key="2">
    <source>
        <dbReference type="Proteomes" id="UP000509301"/>
    </source>
</evidence>
<accession>A0A6N0NUY2</accession>
<keyword evidence="1" id="KW-0378">Hydrolase</keyword>
<dbReference type="SUPFAM" id="SSF56281">
    <property type="entry name" value="Metallo-hydrolase/oxidoreductase"/>
    <property type="match status" value="1"/>
</dbReference>
<reference evidence="1 2" key="1">
    <citation type="submission" date="2020-02" db="EMBL/GenBank/DDBJ databases">
        <title>Comparative genome analysis reveals the metabolism and evolution of the thermophilic archaeal genus Metallosphaera.</title>
        <authorList>
            <person name="Jiang C."/>
        </authorList>
    </citation>
    <scope>NUCLEOTIDE SEQUENCE [LARGE SCALE GENOMIC DNA]</scope>
    <source>
        <strain evidence="1 2">Ric-A</strain>
    </source>
</reference>
<dbReference type="GO" id="GO:0016787">
    <property type="term" value="F:hydrolase activity"/>
    <property type="evidence" value="ECO:0007669"/>
    <property type="project" value="UniProtKB-KW"/>
</dbReference>
<dbReference type="PANTHER" id="PTHR42967:SF1">
    <property type="entry name" value="MBL FOLD METALLO-HYDROLASE"/>
    <property type="match status" value="1"/>
</dbReference>
<dbReference type="AlphaFoldDB" id="A0A6N0NUY2"/>
<proteinExistence type="predicted"/>
<dbReference type="GeneID" id="55642132"/>
<name>A0A6N0NUY2_9CREN</name>
<gene>
    <name evidence="1" type="ORF">GWK48_09270</name>
</gene>
<dbReference type="InterPro" id="IPR036866">
    <property type="entry name" value="RibonucZ/Hydroxyglut_hydro"/>
</dbReference>
<organism evidence="1 2">
    <name type="scientific">Metallosphaera tengchongensis</name>
    <dbReference type="NCBI Taxonomy" id="1532350"/>
    <lineage>
        <taxon>Archaea</taxon>
        <taxon>Thermoproteota</taxon>
        <taxon>Thermoprotei</taxon>
        <taxon>Sulfolobales</taxon>
        <taxon>Sulfolobaceae</taxon>
        <taxon>Metallosphaera</taxon>
    </lineage>
</organism>
<dbReference type="Pfam" id="PF13483">
    <property type="entry name" value="Lactamase_B_3"/>
    <property type="match status" value="1"/>
</dbReference>
<dbReference type="Proteomes" id="UP000509301">
    <property type="component" value="Chromosome"/>
</dbReference>
<dbReference type="OrthoDB" id="28313at2157"/>
<dbReference type="RefSeq" id="WP_174631628.1">
    <property type="nucleotide sequence ID" value="NZ_CP049074.1"/>
</dbReference>
<dbReference type="EMBL" id="CP049074">
    <property type="protein sequence ID" value="QKR00542.1"/>
    <property type="molecule type" value="Genomic_DNA"/>
</dbReference>
<evidence type="ECO:0000313" key="1">
    <source>
        <dbReference type="EMBL" id="QKR00542.1"/>
    </source>
</evidence>
<sequence>MIRLFGHSMVSIDNSVVIDPHDGGSIGLPKPIIGRTVQVLITHDHYDHNAFQNVESKDVKIGLEGSLEVGGYKIEGFRAYHDNLKGKKYGKTSIYQIKGNSISFLHMGDIGEFPSERILKNLSADIVAIPIGGIITIGHREAQEIIKIISPTAVIPLHYWVRGLLMPLDPPEDFIKYMNWNLYKTKEIDENNLKKGIYLFDID</sequence>
<protein>
    <submittedName>
        <fullName evidence="1">Hydrolase</fullName>
    </submittedName>
</protein>